<gene>
    <name evidence="3" type="ORF">FCC1311_073402</name>
</gene>
<name>A0A2R5GLD5_9STRA</name>
<protein>
    <submittedName>
        <fullName evidence="3">Uncharacterized protein</fullName>
    </submittedName>
</protein>
<evidence type="ECO:0000313" key="3">
    <source>
        <dbReference type="EMBL" id="GBG31119.1"/>
    </source>
</evidence>
<proteinExistence type="predicted"/>
<feature type="region of interest" description="Disordered" evidence="2">
    <location>
        <begin position="83"/>
        <end position="105"/>
    </location>
</feature>
<comment type="caution">
    <text evidence="3">The sequence shown here is derived from an EMBL/GenBank/DDBJ whole genome shotgun (WGS) entry which is preliminary data.</text>
</comment>
<feature type="compositionally biased region" description="Polar residues" evidence="2">
    <location>
        <begin position="92"/>
        <end position="103"/>
    </location>
</feature>
<evidence type="ECO:0000313" key="4">
    <source>
        <dbReference type="Proteomes" id="UP000241890"/>
    </source>
</evidence>
<keyword evidence="1" id="KW-0175">Coiled coil</keyword>
<feature type="region of interest" description="Disordered" evidence="2">
    <location>
        <begin position="343"/>
        <end position="367"/>
    </location>
</feature>
<accession>A0A2R5GLD5</accession>
<sequence>MNTGAAEEQVPRGVISAKAKAKTKTKARARNKAKLNRDDARPQWNVCFPATERGIPPYNADTDRAKRDAERKRALRYKAKCAANAPREMHSNLENNSKKSSGHVQLDVGRKTMASDGVSRKRASISLQIVHDEAKGIEMNVVKRILERESLLALLKDQAGPNDSAEFSRKTCIKLLLDIRQASLLAIEAISKWRECLPEPLPFIFENRNYLLRVLVDLGSFDSHASFRAAVAKHFHYDPVTFRLRGNPFLFPVSDESGQVRVPFQSEAPHELHHKDNEDSNMTLSYSEDPQDTSHIGDLATRRMIAAWAILVQEHERATQRLAERQVAHEEIKGGISADVKQEIPDGTLGTRPQNSKDARTRGRLNSSGLRANRLAPLGAASREAKTLSVEPQAQGRACLCDQPVPAFTVSEVLTNPNALPPLTQADLHAFRSDSRSKLERMDADIAASQKVVDTLETAVAQVQERLRAHEKKLRRPTPRLPPEIEALRNKFQRLSKSLHYRRIELQRKHLARHCFVQDQAMRVDLAVQAQVKRELREPLQSRDPALELPETLDDPDAAATLRLVARNTVEGSLDVAVTSSVRARAARSRSGVARKTVGAACMDGILHIAQGRLSNIHVRIRHQLACTFVEESVQMALRSAEAQVGLVASAFVASVIDSAQQSFLAAHVDS</sequence>
<keyword evidence="4" id="KW-1185">Reference proteome</keyword>
<organism evidence="3 4">
    <name type="scientific">Hondaea fermentalgiana</name>
    <dbReference type="NCBI Taxonomy" id="2315210"/>
    <lineage>
        <taxon>Eukaryota</taxon>
        <taxon>Sar</taxon>
        <taxon>Stramenopiles</taxon>
        <taxon>Bigyra</taxon>
        <taxon>Labyrinthulomycetes</taxon>
        <taxon>Thraustochytrida</taxon>
        <taxon>Thraustochytriidae</taxon>
        <taxon>Hondaea</taxon>
    </lineage>
</organism>
<feature type="region of interest" description="Disordered" evidence="2">
    <location>
        <begin position="268"/>
        <end position="295"/>
    </location>
</feature>
<reference evidence="3 4" key="1">
    <citation type="submission" date="2017-12" db="EMBL/GenBank/DDBJ databases">
        <title>Sequencing, de novo assembly and annotation of complete genome of a new Thraustochytrid species, strain FCC1311.</title>
        <authorList>
            <person name="Sedici K."/>
            <person name="Godart F."/>
            <person name="Aiese Cigliano R."/>
            <person name="Sanseverino W."/>
            <person name="Barakat M."/>
            <person name="Ortet P."/>
            <person name="Marechal E."/>
            <person name="Cagnac O."/>
            <person name="Amato A."/>
        </authorList>
    </citation>
    <scope>NUCLEOTIDE SEQUENCE [LARGE SCALE GENOMIC DNA]</scope>
</reference>
<dbReference type="Proteomes" id="UP000241890">
    <property type="component" value="Unassembled WGS sequence"/>
</dbReference>
<dbReference type="EMBL" id="BEYU01000091">
    <property type="protein sequence ID" value="GBG31119.1"/>
    <property type="molecule type" value="Genomic_DNA"/>
</dbReference>
<feature type="coiled-coil region" evidence="1">
    <location>
        <begin position="446"/>
        <end position="473"/>
    </location>
</feature>
<evidence type="ECO:0000256" key="2">
    <source>
        <dbReference type="SAM" id="MobiDB-lite"/>
    </source>
</evidence>
<feature type="region of interest" description="Disordered" evidence="2">
    <location>
        <begin position="1"/>
        <end position="38"/>
    </location>
</feature>
<feature type="compositionally biased region" description="Basic residues" evidence="2">
    <location>
        <begin position="19"/>
        <end position="34"/>
    </location>
</feature>
<dbReference type="InParanoid" id="A0A2R5GLD5"/>
<evidence type="ECO:0000256" key="1">
    <source>
        <dbReference type="SAM" id="Coils"/>
    </source>
</evidence>
<feature type="compositionally biased region" description="Basic and acidic residues" evidence="2">
    <location>
        <begin position="268"/>
        <end position="278"/>
    </location>
</feature>
<dbReference type="AlphaFoldDB" id="A0A2R5GLD5"/>